<keyword evidence="1" id="KW-0812">Transmembrane</keyword>
<dbReference type="Pfam" id="PF17648">
    <property type="entry name" value="Luciferase"/>
    <property type="match status" value="1"/>
</dbReference>
<comment type="caution">
    <text evidence="3">The sequence shown here is derived from an EMBL/GenBank/DDBJ whole genome shotgun (WGS) entry which is preliminary data.</text>
</comment>
<dbReference type="PANTHER" id="PTHR38695">
    <property type="entry name" value="AMINO ACID PERMEASE_ SLC12A DOMAIN-CONTAINING PROTEIN"/>
    <property type="match status" value="1"/>
</dbReference>
<keyword evidence="4" id="KW-1185">Reference proteome</keyword>
<feature type="transmembrane region" description="Helical" evidence="1">
    <location>
        <begin position="12"/>
        <end position="33"/>
    </location>
</feature>
<organism evidence="3 4">
    <name type="scientific">Zasmidium cellare</name>
    <name type="common">Wine cellar mold</name>
    <name type="synonym">Racodium cellare</name>
    <dbReference type="NCBI Taxonomy" id="395010"/>
    <lineage>
        <taxon>Eukaryota</taxon>
        <taxon>Fungi</taxon>
        <taxon>Dikarya</taxon>
        <taxon>Ascomycota</taxon>
        <taxon>Pezizomycotina</taxon>
        <taxon>Dothideomycetes</taxon>
        <taxon>Dothideomycetidae</taxon>
        <taxon>Mycosphaerellales</taxon>
        <taxon>Mycosphaerellaceae</taxon>
        <taxon>Zasmidium</taxon>
    </lineage>
</organism>
<keyword evidence="1" id="KW-0472">Membrane</keyword>
<evidence type="ECO:0000313" key="4">
    <source>
        <dbReference type="Proteomes" id="UP001305779"/>
    </source>
</evidence>
<keyword evidence="1" id="KW-1133">Transmembrane helix</keyword>
<name>A0ABR0EXG2_ZASCE</name>
<accession>A0ABR0EXG2</accession>
<feature type="domain" description="Luciferase" evidence="2">
    <location>
        <begin position="169"/>
        <end position="236"/>
    </location>
</feature>
<dbReference type="InterPro" id="IPR040841">
    <property type="entry name" value="Luciferase_dom"/>
</dbReference>
<dbReference type="PANTHER" id="PTHR38695:SF1">
    <property type="entry name" value="AMINO ACID PERMEASE_ SLC12A DOMAIN-CONTAINING PROTEIN"/>
    <property type="match status" value="1"/>
</dbReference>
<dbReference type="Proteomes" id="UP001305779">
    <property type="component" value="Unassembled WGS sequence"/>
</dbReference>
<dbReference type="EMBL" id="JAXOVC010000001">
    <property type="protein sequence ID" value="KAK4506307.1"/>
    <property type="molecule type" value="Genomic_DNA"/>
</dbReference>
<protein>
    <recommendedName>
        <fullName evidence="2">Luciferase domain-containing protein</fullName>
    </recommendedName>
</protein>
<reference evidence="3 4" key="1">
    <citation type="journal article" date="2023" name="G3 (Bethesda)">
        <title>A chromosome-level genome assembly of Zasmidium syzygii isolated from banana leaves.</title>
        <authorList>
            <person name="van Westerhoven A.C."/>
            <person name="Mehrabi R."/>
            <person name="Talebi R."/>
            <person name="Steentjes M.B.F."/>
            <person name="Corcolon B."/>
            <person name="Chong P.A."/>
            <person name="Kema G.H.J."/>
            <person name="Seidl M.F."/>
        </authorList>
    </citation>
    <scope>NUCLEOTIDE SEQUENCE [LARGE SCALE GENOMIC DNA]</scope>
    <source>
        <strain evidence="3 4">P124</strain>
    </source>
</reference>
<evidence type="ECO:0000313" key="3">
    <source>
        <dbReference type="EMBL" id="KAK4506307.1"/>
    </source>
</evidence>
<proteinExistence type="predicted"/>
<evidence type="ECO:0000256" key="1">
    <source>
        <dbReference type="SAM" id="Phobius"/>
    </source>
</evidence>
<dbReference type="InterPro" id="IPR048273">
    <property type="entry name" value="Luciferase"/>
</dbReference>
<sequence>MESLQHQALDNPLAFGASAAAITAALVFGAWIYRDYTAWIDFGTGGTSANFSGYLRITKFRLLRAFSGDDLKDASSLSPDGLSYLPKQLPRREGQLPAIIERTLPQRQYPAKTPLDKAAYDRLHALPKKYAEQLNDALKLDKSVTEGRTTDAIYALPAHRHGAHDRVLGDEIAHVHPAENSLHVWLTEADTYKVVSAGWGERFPLASLGMVNAGWTFVYAPRSMEEVAVVEEIFKAGIGHLTGKRP</sequence>
<gene>
    <name evidence="3" type="ORF">PRZ48_000037</name>
</gene>
<evidence type="ECO:0000259" key="2">
    <source>
        <dbReference type="Pfam" id="PF17648"/>
    </source>
</evidence>